<sequence>MRYNFFRNPDGVWEPWESSEGEFSEEEKNDIMLMNFDMAQKYLDIREKAKSI</sequence>
<dbReference type="KEGG" id="vg:77927303"/>
<name>A0A7G9UYK9_9CAUD</name>
<dbReference type="RefSeq" id="YP_010651621.1">
    <property type="nucleotide sequence ID" value="NC_070783.1"/>
</dbReference>
<reference evidence="1 2" key="1">
    <citation type="submission" date="2020-06" db="EMBL/GenBank/DDBJ databases">
        <authorList>
            <person name="Arora M.N."/>
            <person name="Dalling M.T."/>
            <person name="Dawson S.P.M."/>
            <person name="Elia S.N."/>
            <person name="Burke B."/>
            <person name="Shaffer C.D."/>
            <person name="Weston-Hafer K.A."/>
            <person name="Garlena R.A."/>
            <person name="Russell D.A."/>
            <person name="Pope W.H."/>
            <person name="Jacobs-Sera D."/>
            <person name="Hatfull G.F."/>
        </authorList>
    </citation>
    <scope>NUCLEOTIDE SEQUENCE [LARGE SCALE GENOMIC DNA]</scope>
</reference>
<evidence type="ECO:0000313" key="2">
    <source>
        <dbReference type="Proteomes" id="UP000516151"/>
    </source>
</evidence>
<gene>
    <name evidence="1" type="primary">8</name>
    <name evidence="1" type="ORF">SEA_FAUST_8</name>
</gene>
<proteinExistence type="predicted"/>
<keyword evidence="2" id="KW-1185">Reference proteome</keyword>
<protein>
    <submittedName>
        <fullName evidence="1">Uncharacterized protein</fullName>
    </submittedName>
</protein>
<organism evidence="1 2">
    <name type="scientific">Streptomyces phage Faust</name>
    <dbReference type="NCBI Taxonomy" id="2767565"/>
    <lineage>
        <taxon>Viruses</taxon>
        <taxon>Duplodnaviria</taxon>
        <taxon>Heunggongvirae</taxon>
        <taxon>Uroviricota</taxon>
        <taxon>Caudoviricetes</taxon>
        <taxon>Stanwilliamsviridae</taxon>
        <taxon>Loccivirinae</taxon>
        <taxon>Faustvirus</taxon>
        <taxon>Faustvirus faust</taxon>
    </lineage>
</organism>
<dbReference type="GeneID" id="77927303"/>
<dbReference type="EMBL" id="MT684598">
    <property type="protein sequence ID" value="QNN99114.1"/>
    <property type="molecule type" value="Genomic_DNA"/>
</dbReference>
<accession>A0A7G9UYK9</accession>
<evidence type="ECO:0000313" key="1">
    <source>
        <dbReference type="EMBL" id="QNN99114.1"/>
    </source>
</evidence>
<dbReference type="Proteomes" id="UP000516151">
    <property type="component" value="Segment"/>
</dbReference>